<dbReference type="PROSITE" id="PS50097">
    <property type="entry name" value="BTB"/>
    <property type="match status" value="1"/>
</dbReference>
<evidence type="ECO:0000259" key="19">
    <source>
        <dbReference type="PROSITE" id="PS50097"/>
    </source>
</evidence>
<dbReference type="SUPFAM" id="SSF88723">
    <property type="entry name" value="PIN domain-like"/>
    <property type="match status" value="1"/>
</dbReference>
<dbReference type="GO" id="GO:0004519">
    <property type="term" value="F:endonuclease activity"/>
    <property type="evidence" value="ECO:0007669"/>
    <property type="project" value="UniProtKB-KW"/>
</dbReference>
<dbReference type="InterPro" id="IPR050180">
    <property type="entry name" value="RNR_Ribonuclease"/>
</dbReference>
<dbReference type="InterPro" id="IPR002083">
    <property type="entry name" value="MATH/TRAF_dom"/>
</dbReference>
<evidence type="ECO:0000256" key="6">
    <source>
        <dbReference type="ARBA" id="ARBA00010846"/>
    </source>
</evidence>
<dbReference type="InterPro" id="IPR029060">
    <property type="entry name" value="PIN-like_dom_sf"/>
</dbReference>
<keyword evidence="9" id="KW-0540">Nuclease</keyword>
<dbReference type="PANTHER" id="PTHR23355:SF35">
    <property type="entry name" value="EXOSOME COMPLEX EXONUCLEASE RRP44"/>
    <property type="match status" value="1"/>
</dbReference>
<keyword evidence="12" id="KW-0271">Exosome</keyword>
<dbReference type="CDD" id="cd09862">
    <property type="entry name" value="PIN_Rrp44-like"/>
    <property type="match status" value="1"/>
</dbReference>
<keyword evidence="10" id="KW-0255">Endonuclease</keyword>
<feature type="domain" description="MATH" evidence="20">
    <location>
        <begin position="970"/>
        <end position="1105"/>
    </location>
</feature>
<comment type="caution">
    <text evidence="21">The sequence shown here is derived from an EMBL/GenBank/DDBJ whole genome shotgun (WGS) entry which is preliminary data.</text>
</comment>
<evidence type="ECO:0000256" key="16">
    <source>
        <dbReference type="ARBA" id="ARBA00077221"/>
    </source>
</evidence>
<evidence type="ECO:0000256" key="3">
    <source>
        <dbReference type="ARBA" id="ARBA00004604"/>
    </source>
</evidence>
<dbReference type="Gene3D" id="2.40.50.140">
    <property type="entry name" value="Nucleic acid-binding proteins"/>
    <property type="match status" value="1"/>
</dbReference>
<dbReference type="PROSITE" id="PS01175">
    <property type="entry name" value="RIBONUCLEASE_II"/>
    <property type="match status" value="1"/>
</dbReference>
<dbReference type="InterPro" id="IPR041505">
    <property type="entry name" value="Dis3_CSD2"/>
</dbReference>
<dbReference type="EMBL" id="JAHXZJ010002237">
    <property type="protein sequence ID" value="KAH0545823.1"/>
    <property type="molecule type" value="Genomic_DNA"/>
</dbReference>
<evidence type="ECO:0000313" key="21">
    <source>
        <dbReference type="EMBL" id="KAH0545823.1"/>
    </source>
</evidence>
<dbReference type="InterPro" id="IPR001900">
    <property type="entry name" value="RNase_II/R"/>
</dbReference>
<keyword evidence="11" id="KW-0378">Hydrolase</keyword>
<keyword evidence="8" id="KW-0698">rRNA processing</keyword>
<evidence type="ECO:0000256" key="8">
    <source>
        <dbReference type="ARBA" id="ARBA00022552"/>
    </source>
</evidence>
<dbReference type="Pfam" id="PF24570">
    <property type="entry name" value="BACK_BPM_SPOP"/>
    <property type="match status" value="1"/>
</dbReference>
<proteinExistence type="inferred from homology"/>
<dbReference type="Proteomes" id="UP000826195">
    <property type="component" value="Unassembled WGS sequence"/>
</dbReference>
<evidence type="ECO:0000256" key="17">
    <source>
        <dbReference type="ARBA" id="ARBA00077930"/>
    </source>
</evidence>
<dbReference type="Gene3D" id="2.40.50.690">
    <property type="match status" value="1"/>
</dbReference>
<dbReference type="InterPro" id="IPR012340">
    <property type="entry name" value="NA-bd_OB-fold"/>
</dbReference>
<dbReference type="SUPFAM" id="SSF50249">
    <property type="entry name" value="Nucleic acid-binding proteins"/>
    <property type="match status" value="3"/>
</dbReference>
<dbReference type="SMART" id="SM00225">
    <property type="entry name" value="BTB"/>
    <property type="match status" value="1"/>
</dbReference>
<reference evidence="21 22" key="1">
    <citation type="journal article" date="2021" name="J. Hered.">
        <title>A chromosome-level genome assembly of the parasitoid wasp, Cotesia glomerata (Hymenoptera: Braconidae).</title>
        <authorList>
            <person name="Pinto B.J."/>
            <person name="Weis J.J."/>
            <person name="Gamble T."/>
            <person name="Ode P.J."/>
            <person name="Paul R."/>
            <person name="Zaspel J.M."/>
        </authorList>
    </citation>
    <scope>NUCLEOTIDE SEQUENCE [LARGE SCALE GENOMIC DNA]</scope>
    <source>
        <strain evidence="21">CgM1</strain>
    </source>
</reference>
<evidence type="ECO:0000256" key="18">
    <source>
        <dbReference type="RuleBase" id="RU003901"/>
    </source>
</evidence>
<evidence type="ECO:0000256" key="13">
    <source>
        <dbReference type="ARBA" id="ARBA00022839"/>
    </source>
</evidence>
<dbReference type="PROSITE" id="PS50144">
    <property type="entry name" value="MATH"/>
    <property type="match status" value="1"/>
</dbReference>
<dbReference type="FunFam" id="2.40.50.690:FF:000010">
    <property type="entry name" value="Rrp44p homologue, putative"/>
    <property type="match status" value="1"/>
</dbReference>
<dbReference type="SMART" id="SM00670">
    <property type="entry name" value="PINc"/>
    <property type="match status" value="1"/>
</dbReference>
<dbReference type="InterPro" id="IPR002716">
    <property type="entry name" value="PIN_dom"/>
</dbReference>
<dbReference type="GO" id="GO:0016075">
    <property type="term" value="P:rRNA catabolic process"/>
    <property type="evidence" value="ECO:0007669"/>
    <property type="project" value="TreeGrafter"/>
</dbReference>
<dbReference type="GO" id="GO:0000177">
    <property type="term" value="C:cytoplasmic exosome (RNase complex)"/>
    <property type="evidence" value="ECO:0007669"/>
    <property type="project" value="TreeGrafter"/>
</dbReference>
<evidence type="ECO:0000256" key="11">
    <source>
        <dbReference type="ARBA" id="ARBA00022801"/>
    </source>
</evidence>
<evidence type="ECO:0000256" key="1">
    <source>
        <dbReference type="ARBA" id="ARBA00001946"/>
    </source>
</evidence>
<dbReference type="GO" id="GO:0006364">
    <property type="term" value="P:rRNA processing"/>
    <property type="evidence" value="ECO:0007669"/>
    <property type="project" value="UniProtKB-KW"/>
</dbReference>
<comment type="cofactor">
    <cofactor evidence="1">
        <name>Mg(2+)</name>
        <dbReference type="ChEBI" id="CHEBI:18420"/>
    </cofactor>
</comment>
<dbReference type="FunFam" id="3.30.710.10:FF:000159">
    <property type="entry name" value="Speckle-type POZ protein B"/>
    <property type="match status" value="1"/>
</dbReference>
<evidence type="ECO:0000256" key="10">
    <source>
        <dbReference type="ARBA" id="ARBA00022759"/>
    </source>
</evidence>
<organism evidence="21 22">
    <name type="scientific">Cotesia glomerata</name>
    <name type="common">Lepidopteran parasitic wasp</name>
    <name type="synonym">Apanteles glomeratus</name>
    <dbReference type="NCBI Taxonomy" id="32391"/>
    <lineage>
        <taxon>Eukaryota</taxon>
        <taxon>Metazoa</taxon>
        <taxon>Ecdysozoa</taxon>
        <taxon>Arthropoda</taxon>
        <taxon>Hexapoda</taxon>
        <taxon>Insecta</taxon>
        <taxon>Pterygota</taxon>
        <taxon>Neoptera</taxon>
        <taxon>Endopterygota</taxon>
        <taxon>Hymenoptera</taxon>
        <taxon>Apocrita</taxon>
        <taxon>Ichneumonoidea</taxon>
        <taxon>Braconidae</taxon>
        <taxon>Microgastrinae</taxon>
        <taxon>Cotesia</taxon>
    </lineage>
</organism>
<dbReference type="InterPro" id="IPR033771">
    <property type="entry name" value="Rrp44_CSD1"/>
</dbReference>
<name>A0AAV7I8R4_COTGL</name>
<evidence type="ECO:0000256" key="5">
    <source>
        <dbReference type="ARBA" id="ARBA00005785"/>
    </source>
</evidence>
<feature type="domain" description="BTB" evidence="19">
    <location>
        <begin position="1141"/>
        <end position="1208"/>
    </location>
</feature>
<dbReference type="GO" id="GO:0003723">
    <property type="term" value="F:RNA binding"/>
    <property type="evidence" value="ECO:0007669"/>
    <property type="project" value="UniProtKB-KW"/>
</dbReference>
<dbReference type="SUPFAM" id="SSF49599">
    <property type="entry name" value="TRAF domain-like"/>
    <property type="match status" value="1"/>
</dbReference>
<comment type="similarity">
    <text evidence="5 18">Belongs to the RNR ribonuclease family.</text>
</comment>
<gene>
    <name evidence="21" type="ORF">KQX54_003277</name>
</gene>
<dbReference type="GO" id="GO:0000176">
    <property type="term" value="C:nuclear exosome (RNase complex)"/>
    <property type="evidence" value="ECO:0007669"/>
    <property type="project" value="UniProtKB-ARBA"/>
</dbReference>
<evidence type="ECO:0000256" key="7">
    <source>
        <dbReference type="ARBA" id="ARBA00022490"/>
    </source>
</evidence>
<evidence type="ECO:0000313" key="22">
    <source>
        <dbReference type="Proteomes" id="UP000826195"/>
    </source>
</evidence>
<dbReference type="FunFam" id="2.40.50.140:FF:000125">
    <property type="entry name" value="exosome complex exonuclease RRP44 isoform X1"/>
    <property type="match status" value="1"/>
</dbReference>
<dbReference type="Pfam" id="PF00773">
    <property type="entry name" value="RNB"/>
    <property type="match status" value="1"/>
</dbReference>
<protein>
    <recommendedName>
        <fullName evidence="16">Protein DIS3 homolog</fullName>
    </recommendedName>
    <alternativeName>
        <fullName evidence="17">Ribosomal RNA-processing protein 44</fullName>
    </alternativeName>
</protein>
<evidence type="ECO:0000256" key="4">
    <source>
        <dbReference type="ARBA" id="ARBA00004906"/>
    </source>
</evidence>
<dbReference type="FunFam" id="2.40.50.700:FF:000001">
    <property type="entry name" value="Exosome complex exonuclease exoribonuclease (Rrp44)"/>
    <property type="match status" value="1"/>
</dbReference>
<dbReference type="Pfam" id="PF17849">
    <property type="entry name" value="OB_Dis3"/>
    <property type="match status" value="1"/>
</dbReference>
<evidence type="ECO:0000256" key="9">
    <source>
        <dbReference type="ARBA" id="ARBA00022722"/>
    </source>
</evidence>
<dbReference type="GO" id="GO:0000175">
    <property type="term" value="F:3'-5'-RNA exonuclease activity"/>
    <property type="evidence" value="ECO:0007669"/>
    <property type="project" value="TreeGrafter"/>
</dbReference>
<dbReference type="Pfam" id="PF00651">
    <property type="entry name" value="BTB"/>
    <property type="match status" value="1"/>
</dbReference>
<dbReference type="Gene3D" id="3.30.710.10">
    <property type="entry name" value="Potassium Channel Kv1.1, Chain A"/>
    <property type="match status" value="1"/>
</dbReference>
<evidence type="ECO:0000256" key="12">
    <source>
        <dbReference type="ARBA" id="ARBA00022835"/>
    </source>
</evidence>
<dbReference type="Pfam" id="PF22486">
    <property type="entry name" value="MATH_2"/>
    <property type="match status" value="1"/>
</dbReference>
<evidence type="ECO:0000256" key="15">
    <source>
        <dbReference type="ARBA" id="ARBA00023242"/>
    </source>
</evidence>
<dbReference type="Pfam" id="PF13638">
    <property type="entry name" value="PIN_4"/>
    <property type="match status" value="1"/>
</dbReference>
<dbReference type="Pfam" id="PF17216">
    <property type="entry name" value="Rrp44_CSD1"/>
    <property type="match status" value="1"/>
</dbReference>
<dbReference type="InterPro" id="IPR033770">
    <property type="entry name" value="RRP44_S1"/>
</dbReference>
<dbReference type="CDD" id="cd00121">
    <property type="entry name" value="MATH"/>
    <property type="match status" value="1"/>
</dbReference>
<accession>A0AAV7I8R4</accession>
<dbReference type="InterPro" id="IPR011333">
    <property type="entry name" value="SKP1/BTB/POZ_sf"/>
</dbReference>
<dbReference type="InterPro" id="IPR056423">
    <property type="entry name" value="BACK_BPM_SPOP"/>
</dbReference>
<dbReference type="FunFam" id="3.40.50.1010:FF:000010">
    <property type="entry name" value="Exosome complex exonuclease DIS3"/>
    <property type="match status" value="1"/>
</dbReference>
<keyword evidence="15" id="KW-0539">Nucleus</keyword>
<dbReference type="Gene3D" id="2.40.50.700">
    <property type="match status" value="1"/>
</dbReference>
<dbReference type="SMART" id="SM00955">
    <property type="entry name" value="RNB"/>
    <property type="match status" value="1"/>
</dbReference>
<keyword evidence="22" id="KW-1185">Reference proteome</keyword>
<dbReference type="GO" id="GO:0071034">
    <property type="term" value="P:CUT catabolic process"/>
    <property type="evidence" value="ECO:0007669"/>
    <property type="project" value="UniProtKB-ARBA"/>
</dbReference>
<dbReference type="GO" id="GO:0005730">
    <property type="term" value="C:nucleolus"/>
    <property type="evidence" value="ECO:0007669"/>
    <property type="project" value="UniProtKB-SubCell"/>
</dbReference>
<keyword evidence="13" id="KW-0269">Exonuclease</keyword>
<comment type="subcellular location">
    <subcellularLocation>
        <location evidence="2">Cytoplasm</location>
    </subcellularLocation>
    <subcellularLocation>
        <location evidence="3">Nucleus</location>
        <location evidence="3">Nucleolus</location>
    </subcellularLocation>
</comment>
<keyword evidence="7" id="KW-0963">Cytoplasm</keyword>
<comment type="pathway">
    <text evidence="4">Protein modification; protein ubiquitination.</text>
</comment>
<comment type="similarity">
    <text evidence="6">Belongs to the Tdpoz family.</text>
</comment>
<sequence length="1309" mass="149503">MLATKTFFRKTKSGNIFKIVRDHYLRDDIWCGSEACESCKPRKKDLVLEEENPGTKSSLISGSYYLLLDTNIVLDQINILEEDLLCNVIILQTVLEEVKHRSSNVYKKLKDIIADPKRKFYVFVNEHHKDTFVERVPGEKINDRNDRAIRTACLWYKSHLEQSKNNNINIVLLTDDNENRSKAQVEGCLAFTMEEYVCSLENSGFLEDKLCKKNYEIDGGKGEPLFPSHLTPAQLHDGIKNGKLLQGTFLASRENFLEGSVNVEGMEKFIFVQGRIGLNRAIDGDIVAVELLPEEEWSVPSELILQDEADEDDPGDILEEEKEIIVKTTTEVERTPTGKIVGIIRRKWRQYCGILQPSAVKGNVKHLFVPAERKIPKVRIETRQSETLSSQRIIVAIDSWPRNSRYPSGHFVRALGKVGDKETENEVLLLEHDVPHSRFSDAVLSFLPKLPWIITEEDIASREDLRHLDICSVDPPGCTDIDDALHCRDLENGNLEVGVHIADVTHFIRPGTALDQEAALRATTVYLVDKRIDMVPGLLSSNLCSLRGNEERFAFSCIWEIDHDANIINTRFCKSVIRSRRAMTYEEAQLLIDDKSQNDALAVSLRGLNNLAKKLKKRRLENGALVLASPEIRFQVDSETHDPIEVEAKKLRDTNSMVEEFMLLANISVAEKILAEFPDCAMLRRHPEPPQSNFEPLIKAGRHQGFEINTSSGKELAQSLECAHKEDNPYFNTMLKILATRCMMQAVYFISGMVQQSEFFHYGLACPIYTHFTSPIRRYADIVVHRLLAVCIGADATYPDLLDKKKNHALCHNLNYRNRMAQYAGRASVALNTHLFFREKVEDEDGYILFVRKNALQVLIPKYGLEGTLYLNKKGDTSGVKFIYNEEEHTQTCGDVVFRSFDPVIVQLSLDRSNVQHEKLVFKLVKPEISGFSVPGVKKRKVSDPEPIPIEIINNYLKMRRSYSSMQESKIIFEWKIDQFNSFIDSSLTSPDDVKIESMEFSTGSDIKDVWYLRLKFKNNEDTKVKEWISVFLYLKSSNKPAIRADYSIYVLNNKNERKVSIKKSTRIFKVHESWGSNKFLEISKLLEDKNDILSDNILTLGVDLVVYGDYLTTTSEIPYKTMKTKISDDFNELLKTEMGSDVTFTVKDIKFRAHKSILIARSPTIASMLSHETPESKQYVLNIDDVEPKVFKDVLKFIYTDVVENLDGKAECLLDVANKYQLKTLKILCEESLCKTITIENAVTMMILANEHSAKLLMDYVVDFMIMNMEKVMDTEDYKKLESSKPVLLSVLLKKFVDLIKAVPKTID</sequence>
<dbReference type="GO" id="GO:0071031">
    <property type="term" value="P:nuclear mRNA surveillance of mRNA 3'-end processing"/>
    <property type="evidence" value="ECO:0007669"/>
    <property type="project" value="TreeGrafter"/>
</dbReference>
<dbReference type="InterPro" id="IPR000210">
    <property type="entry name" value="BTB/POZ_dom"/>
</dbReference>
<keyword evidence="14" id="KW-0694">RNA-binding</keyword>
<evidence type="ECO:0000256" key="2">
    <source>
        <dbReference type="ARBA" id="ARBA00004496"/>
    </source>
</evidence>
<dbReference type="SUPFAM" id="SSF54695">
    <property type="entry name" value="POZ domain"/>
    <property type="match status" value="1"/>
</dbReference>
<evidence type="ECO:0000256" key="14">
    <source>
        <dbReference type="ARBA" id="ARBA00022884"/>
    </source>
</evidence>
<evidence type="ECO:0000259" key="20">
    <source>
        <dbReference type="PROSITE" id="PS50144"/>
    </source>
</evidence>
<dbReference type="PANTHER" id="PTHR23355">
    <property type="entry name" value="RIBONUCLEASE"/>
    <property type="match status" value="1"/>
</dbReference>
<dbReference type="Gene3D" id="1.25.40.420">
    <property type="match status" value="1"/>
</dbReference>
<dbReference type="Gene3D" id="3.40.50.1010">
    <property type="entry name" value="5'-nuclease"/>
    <property type="match status" value="1"/>
</dbReference>
<dbReference type="InterPro" id="IPR008974">
    <property type="entry name" value="TRAF-like"/>
</dbReference>
<dbReference type="Pfam" id="PF17215">
    <property type="entry name" value="Rrp44_S1"/>
    <property type="match status" value="1"/>
</dbReference>
<dbReference type="InterPro" id="IPR022966">
    <property type="entry name" value="RNase_II/R_CS"/>
</dbReference>
<dbReference type="Gene3D" id="2.60.210.10">
    <property type="entry name" value="Apoptosis, Tumor Necrosis Factor Receptor Associated Protein 2, Chain A"/>
    <property type="match status" value="1"/>
</dbReference>